<evidence type="ECO:0000313" key="4">
    <source>
        <dbReference type="Proteomes" id="UP000310066"/>
    </source>
</evidence>
<feature type="region of interest" description="Disordered" evidence="1">
    <location>
        <begin position="65"/>
        <end position="167"/>
    </location>
</feature>
<sequence length="248" mass="25043">MVKIGDTAQGLGPHLLCTPPYLTIRHVNTGCPVSVFCCGVVEPYGNVIRLNVVVKTTTDAAASLLNPTSGSASDNLASTSSTVGASSTPASPSSTSALPSATSTTSSTPMTASSATLGSSSAATTGTPSTLTLSSASSTSGSTSTTTSSTGSPSASSAPPPASGGNGDQTTALALGISIPVFFGILGSCIGIYYGERSTRKKRDKRRSLLRQGRPVDRVNAIEHIALRAFDAIDRRPRSVISDGEDEE</sequence>
<dbReference type="EMBL" id="NAJP01000038">
    <property type="protein sequence ID" value="TKA39512.1"/>
    <property type="molecule type" value="Genomic_DNA"/>
</dbReference>
<gene>
    <name evidence="3" type="ORF">B0A54_10068</name>
</gene>
<accession>A0A4U0UV86</accession>
<comment type="caution">
    <text evidence="3">The sequence shown here is derived from an EMBL/GenBank/DDBJ whole genome shotgun (WGS) entry which is preliminary data.</text>
</comment>
<feature type="transmembrane region" description="Helical" evidence="2">
    <location>
        <begin position="172"/>
        <end position="195"/>
    </location>
</feature>
<keyword evidence="2" id="KW-0472">Membrane</keyword>
<reference evidence="3 4" key="1">
    <citation type="submission" date="2017-03" db="EMBL/GenBank/DDBJ databases">
        <title>Genomes of endolithic fungi from Antarctica.</title>
        <authorList>
            <person name="Coleine C."/>
            <person name="Masonjones S."/>
            <person name="Stajich J.E."/>
        </authorList>
    </citation>
    <scope>NUCLEOTIDE SEQUENCE [LARGE SCALE GENOMIC DNA]</scope>
    <source>
        <strain evidence="3 4">CCFEE 5311</strain>
    </source>
</reference>
<feature type="compositionally biased region" description="Polar residues" evidence="1">
    <location>
        <begin position="65"/>
        <end position="76"/>
    </location>
</feature>
<keyword evidence="2" id="KW-1133">Transmembrane helix</keyword>
<proteinExistence type="predicted"/>
<evidence type="ECO:0008006" key="5">
    <source>
        <dbReference type="Google" id="ProtNLM"/>
    </source>
</evidence>
<dbReference type="AlphaFoldDB" id="A0A4U0UV86"/>
<evidence type="ECO:0000256" key="2">
    <source>
        <dbReference type="SAM" id="Phobius"/>
    </source>
</evidence>
<organism evidence="3 4">
    <name type="scientific">Friedmanniomyces endolithicus</name>
    <dbReference type="NCBI Taxonomy" id="329885"/>
    <lineage>
        <taxon>Eukaryota</taxon>
        <taxon>Fungi</taxon>
        <taxon>Dikarya</taxon>
        <taxon>Ascomycota</taxon>
        <taxon>Pezizomycotina</taxon>
        <taxon>Dothideomycetes</taxon>
        <taxon>Dothideomycetidae</taxon>
        <taxon>Mycosphaerellales</taxon>
        <taxon>Teratosphaeriaceae</taxon>
        <taxon>Friedmanniomyces</taxon>
    </lineage>
</organism>
<keyword evidence="2" id="KW-0812">Transmembrane</keyword>
<dbReference type="Proteomes" id="UP000310066">
    <property type="component" value="Unassembled WGS sequence"/>
</dbReference>
<name>A0A4U0UV86_9PEZI</name>
<protein>
    <recommendedName>
        <fullName evidence="5">Mid2 domain-containing protein</fullName>
    </recommendedName>
</protein>
<evidence type="ECO:0000313" key="3">
    <source>
        <dbReference type="EMBL" id="TKA39512.1"/>
    </source>
</evidence>
<feature type="compositionally biased region" description="Low complexity" evidence="1">
    <location>
        <begin position="77"/>
        <end position="157"/>
    </location>
</feature>
<evidence type="ECO:0000256" key="1">
    <source>
        <dbReference type="SAM" id="MobiDB-lite"/>
    </source>
</evidence>